<organism evidence="2">
    <name type="scientific">Arion vulgaris</name>
    <dbReference type="NCBI Taxonomy" id="1028688"/>
    <lineage>
        <taxon>Eukaryota</taxon>
        <taxon>Metazoa</taxon>
        <taxon>Spiralia</taxon>
        <taxon>Lophotrochozoa</taxon>
        <taxon>Mollusca</taxon>
        <taxon>Gastropoda</taxon>
        <taxon>Heterobranchia</taxon>
        <taxon>Euthyneura</taxon>
        <taxon>Panpulmonata</taxon>
        <taxon>Eupulmonata</taxon>
        <taxon>Stylommatophora</taxon>
        <taxon>Helicina</taxon>
        <taxon>Arionoidea</taxon>
        <taxon>Arionidae</taxon>
        <taxon>Arion</taxon>
    </lineage>
</organism>
<reference evidence="2" key="1">
    <citation type="submission" date="2014-12" db="EMBL/GenBank/DDBJ databases">
        <title>Insight into the proteome of Arion vulgaris.</title>
        <authorList>
            <person name="Aradska J."/>
            <person name="Bulat T."/>
            <person name="Smidak R."/>
            <person name="Sarate P."/>
            <person name="Gangsoo J."/>
            <person name="Sialana F."/>
            <person name="Bilban M."/>
            <person name="Lubec G."/>
        </authorList>
    </citation>
    <scope>NUCLEOTIDE SEQUENCE</scope>
    <source>
        <tissue evidence="2">Skin</tissue>
    </source>
</reference>
<accession>A0A0B6YCX3</accession>
<feature type="non-terminal residue" evidence="2">
    <location>
        <position position="84"/>
    </location>
</feature>
<name>A0A0B6YCX3_9EUPU</name>
<gene>
    <name evidence="2" type="primary">ORF21740</name>
</gene>
<feature type="compositionally biased region" description="Pro residues" evidence="1">
    <location>
        <begin position="31"/>
        <end position="40"/>
    </location>
</feature>
<evidence type="ECO:0000256" key="1">
    <source>
        <dbReference type="SAM" id="MobiDB-lite"/>
    </source>
</evidence>
<dbReference type="AlphaFoldDB" id="A0A0B6YCX3"/>
<feature type="region of interest" description="Disordered" evidence="1">
    <location>
        <begin position="62"/>
        <end position="84"/>
    </location>
</feature>
<evidence type="ECO:0000313" key="2">
    <source>
        <dbReference type="EMBL" id="CEK54004.1"/>
    </source>
</evidence>
<feature type="non-terminal residue" evidence="2">
    <location>
        <position position="1"/>
    </location>
</feature>
<dbReference type="EMBL" id="HACG01007139">
    <property type="protein sequence ID" value="CEK54004.1"/>
    <property type="molecule type" value="Transcribed_RNA"/>
</dbReference>
<proteinExistence type="predicted"/>
<protein>
    <submittedName>
        <fullName evidence="2">Uncharacterized protein</fullName>
    </submittedName>
</protein>
<feature type="region of interest" description="Disordered" evidence="1">
    <location>
        <begin position="1"/>
        <end position="46"/>
    </location>
</feature>
<sequence length="84" mass="8709">RAGSNSRLGGTYGGPVCPPAYESSYGGQPDMYPPQQPHGPSPSGQVIMTNQQASSVHRAWGPGMTGPEDLRVQVGGMHPSSMKG</sequence>